<comment type="catalytic activity">
    <reaction evidence="4">
        <text>GDP-alpha-D-glucose + D-glucose 6-phosphate = alpha,alpha-trehalose 6-phosphate + GDP + H(+)</text>
        <dbReference type="Rhea" id="RHEA:14605"/>
        <dbReference type="ChEBI" id="CHEBI:15378"/>
        <dbReference type="ChEBI" id="CHEBI:58189"/>
        <dbReference type="ChEBI" id="CHEBI:58429"/>
        <dbReference type="ChEBI" id="CHEBI:61548"/>
        <dbReference type="ChEBI" id="CHEBI:62230"/>
    </reaction>
</comment>
<evidence type="ECO:0000256" key="3">
    <source>
        <dbReference type="ARBA" id="ARBA00012842"/>
    </source>
</evidence>
<organism evidence="7 8">
    <name type="scientific">Corynebacterium pseudodiphtheriticum</name>
    <dbReference type="NCBI Taxonomy" id="37637"/>
    <lineage>
        <taxon>Bacteria</taxon>
        <taxon>Bacillati</taxon>
        <taxon>Actinomycetota</taxon>
        <taxon>Actinomycetes</taxon>
        <taxon>Mycobacteriales</taxon>
        <taxon>Corynebacteriaceae</taxon>
        <taxon>Corynebacterium</taxon>
    </lineage>
</organism>
<evidence type="ECO:0000256" key="4">
    <source>
        <dbReference type="ARBA" id="ARBA00047452"/>
    </source>
</evidence>
<comment type="catalytic activity">
    <reaction evidence="5">
        <text>ADP-alpha-D-glucose + D-glucose 6-phosphate = alpha,alpha-trehalose 6-phosphate + ADP + H(+)</text>
        <dbReference type="Rhea" id="RHEA:53880"/>
        <dbReference type="ChEBI" id="CHEBI:15378"/>
        <dbReference type="ChEBI" id="CHEBI:57498"/>
        <dbReference type="ChEBI" id="CHEBI:58429"/>
        <dbReference type="ChEBI" id="CHEBI:61548"/>
        <dbReference type="ChEBI" id="CHEBI:456216"/>
        <dbReference type="EC" id="2.4.1.347"/>
    </reaction>
</comment>
<dbReference type="GO" id="GO:0005992">
    <property type="term" value="P:trehalose biosynthetic process"/>
    <property type="evidence" value="ECO:0007669"/>
    <property type="project" value="InterPro"/>
</dbReference>
<comment type="catalytic activity">
    <reaction evidence="1">
        <text>CDP-alpha-D-glucose + D-glucose 6-phosphate = alpha,alpha-trehalose 6-phosphate + CDP + H(+)</text>
        <dbReference type="Rhea" id="RHEA:53884"/>
        <dbReference type="ChEBI" id="CHEBI:15378"/>
        <dbReference type="ChEBI" id="CHEBI:58069"/>
        <dbReference type="ChEBI" id="CHEBI:58429"/>
        <dbReference type="ChEBI" id="CHEBI:61548"/>
        <dbReference type="ChEBI" id="CHEBI:137927"/>
    </reaction>
</comment>
<evidence type="ECO:0000256" key="5">
    <source>
        <dbReference type="ARBA" id="ARBA00048311"/>
    </source>
</evidence>
<evidence type="ECO:0000256" key="2">
    <source>
        <dbReference type="ARBA" id="ARBA00008799"/>
    </source>
</evidence>
<evidence type="ECO:0000313" key="7">
    <source>
        <dbReference type="EMBL" id="MDK4307390.1"/>
    </source>
</evidence>
<keyword evidence="7" id="KW-0808">Transferase</keyword>
<dbReference type="GO" id="GO:0004805">
    <property type="term" value="F:trehalose-phosphatase activity"/>
    <property type="evidence" value="ECO:0007669"/>
    <property type="project" value="TreeGrafter"/>
</dbReference>
<protein>
    <recommendedName>
        <fullName evidence="3">alpha,alpha-trehalose-phosphate synthase (ADP-forming)</fullName>
        <ecNumber evidence="3">2.4.1.347</ecNumber>
    </recommendedName>
</protein>
<dbReference type="CDD" id="cd03788">
    <property type="entry name" value="GT20_TPS"/>
    <property type="match status" value="1"/>
</dbReference>
<comment type="caution">
    <text evidence="7">The sequence shown here is derived from an EMBL/GenBank/DDBJ whole genome shotgun (WGS) entry which is preliminary data.</text>
</comment>
<dbReference type="EC" id="2.4.1.347" evidence="3"/>
<gene>
    <name evidence="7" type="ORF">QPX42_07535</name>
</gene>
<dbReference type="RefSeq" id="WP_284588935.1">
    <property type="nucleotide sequence ID" value="NZ_JASNUC010000006.1"/>
</dbReference>
<dbReference type="InterPro" id="IPR001830">
    <property type="entry name" value="Glyco_trans_20"/>
</dbReference>
<dbReference type="EMBL" id="JASNVH010000011">
    <property type="protein sequence ID" value="MDK4307390.1"/>
    <property type="molecule type" value="Genomic_DNA"/>
</dbReference>
<dbReference type="Proteomes" id="UP001224412">
    <property type="component" value="Unassembled WGS sequence"/>
</dbReference>
<evidence type="ECO:0000313" key="8">
    <source>
        <dbReference type="Proteomes" id="UP001224412"/>
    </source>
</evidence>
<comment type="catalytic activity">
    <reaction evidence="6">
        <text>TDP-alpha-D-glucose + D-glucose 6-phosphate = 5-methyl-UDP + alpha,alpha-trehalose 6-phosphate + H(+)</text>
        <dbReference type="Rhea" id="RHEA:53888"/>
        <dbReference type="ChEBI" id="CHEBI:15378"/>
        <dbReference type="ChEBI" id="CHEBI:58429"/>
        <dbReference type="ChEBI" id="CHEBI:61417"/>
        <dbReference type="ChEBI" id="CHEBI:61548"/>
        <dbReference type="ChEBI" id="CHEBI:137931"/>
    </reaction>
</comment>
<dbReference type="PANTHER" id="PTHR10788">
    <property type="entry name" value="TREHALOSE-6-PHOSPHATE SYNTHASE"/>
    <property type="match status" value="1"/>
</dbReference>
<name>A0AAP4BRW6_9CORY</name>
<keyword evidence="7" id="KW-0328">Glycosyltransferase</keyword>
<dbReference type="SUPFAM" id="SSF53756">
    <property type="entry name" value="UDP-Glycosyltransferase/glycogen phosphorylase"/>
    <property type="match status" value="1"/>
</dbReference>
<accession>A0AAP4BRW6</accession>
<dbReference type="Pfam" id="PF00982">
    <property type="entry name" value="Glyco_transf_20"/>
    <property type="match status" value="1"/>
</dbReference>
<comment type="similarity">
    <text evidence="2">Belongs to the glycosyltransferase 20 family.</text>
</comment>
<dbReference type="GO" id="GO:0003825">
    <property type="term" value="F:alpha,alpha-trehalose-phosphate synthase (UDP-forming) activity"/>
    <property type="evidence" value="ECO:0007669"/>
    <property type="project" value="TreeGrafter"/>
</dbReference>
<dbReference type="Gene3D" id="3.40.50.2000">
    <property type="entry name" value="Glycogen Phosphorylase B"/>
    <property type="match status" value="2"/>
</dbReference>
<evidence type="ECO:0000256" key="6">
    <source>
        <dbReference type="ARBA" id="ARBA00093268"/>
    </source>
</evidence>
<evidence type="ECO:0000256" key="1">
    <source>
        <dbReference type="ARBA" id="ARBA00001525"/>
    </source>
</evidence>
<reference evidence="7" key="1">
    <citation type="submission" date="2023-05" db="EMBL/GenBank/DDBJ databases">
        <title>Metabolic capabilities are highly conserved among human nasal-associated Corynebacterium species in pangenomic analyses.</title>
        <authorList>
            <person name="Tran T.H."/>
            <person name="Roberts A.Q."/>
            <person name="Escapa I.F."/>
            <person name="Gao W."/>
            <person name="Conlan S."/>
            <person name="Kong H."/>
            <person name="Segre J.A."/>
            <person name="Kelly M.S."/>
            <person name="Lemon K.P."/>
        </authorList>
    </citation>
    <scope>NUCLEOTIDE SEQUENCE</scope>
    <source>
        <strain evidence="7">KPL2773</strain>
    </source>
</reference>
<dbReference type="GO" id="GO:0005829">
    <property type="term" value="C:cytosol"/>
    <property type="evidence" value="ECO:0007669"/>
    <property type="project" value="TreeGrafter"/>
</dbReference>
<proteinExistence type="inferred from homology"/>
<dbReference type="PANTHER" id="PTHR10788:SF106">
    <property type="entry name" value="BCDNA.GH08860"/>
    <property type="match status" value="1"/>
</dbReference>
<sequence>MSVGHNGHGVGAHDFVVVANRLPVDLLSNADGTTEWKASPGGLVSALSPILESRQGCWVGWPGVADASPEPFYNDAGALLHPVTLSEYDYEAFYEGFSNATLWPLYHDLIVPPTYHREWWTAYREVNTRFAEHAAAVAAPGATVWVQDYQLQLVPGILRQLRPDVRIGFFAHIPFPHPDIFRQLPWRHEIIRGLLGADVVGFQLTTDANHFLQLVAAGYGVSNHDARDSLESAPQGQGFSALGTASLREITARITTPDSREVGVAAFPISLDSAAQLEFTDADAAEIASLRAALGNPQVVFLGVDRLDYTKGIVERLQAFEELLEAGVLNPREVSFVQLATPSRERIEHYRKTRSVVEETVGRINGRFSTFGHPVVHYQHTSVPKQTLRRYYRLADVMVVTPFKDGMNLVAKEYVACHNDGTGALVLSEFAGAANELPQAVLCNPFDMESIKAAMVTAVAGLREHPERMRDRMQHMHAHVLEYDVARWAQSFLSNLDRFGSEELNPSKFAAGSGERP</sequence>
<dbReference type="AlphaFoldDB" id="A0AAP4BRW6"/>